<feature type="domain" description="GH3 C-terminal" evidence="2">
    <location>
        <begin position="431"/>
        <end position="544"/>
    </location>
</feature>
<dbReference type="Proteomes" id="UP000190080">
    <property type="component" value="Unassembled WGS sequence"/>
</dbReference>
<accession>A0A1V4IEN6</accession>
<dbReference type="InterPro" id="IPR055377">
    <property type="entry name" value="GH3_M"/>
</dbReference>
<comment type="caution">
    <text evidence="3">The sequence shown here is derived from an EMBL/GenBank/DDBJ whole genome shotgun (WGS) entry which is preliminary data.</text>
</comment>
<evidence type="ECO:0000313" key="3">
    <source>
        <dbReference type="EMBL" id="OPJ58314.1"/>
    </source>
</evidence>
<dbReference type="GO" id="GO:0016881">
    <property type="term" value="F:acid-amino acid ligase activity"/>
    <property type="evidence" value="ECO:0007669"/>
    <property type="project" value="TreeGrafter"/>
</dbReference>
<gene>
    <name evidence="3" type="ORF">CLORY_36770</name>
</gene>
<dbReference type="InterPro" id="IPR042099">
    <property type="entry name" value="ANL_N_sf"/>
</dbReference>
<dbReference type="PANTHER" id="PTHR31901">
    <property type="entry name" value="GH3 DOMAIN-CONTAINING PROTEIN"/>
    <property type="match status" value="1"/>
</dbReference>
<evidence type="ECO:0000259" key="1">
    <source>
        <dbReference type="Pfam" id="PF23571"/>
    </source>
</evidence>
<dbReference type="AlphaFoldDB" id="A0A1V4IEN6"/>
<dbReference type="Pfam" id="PF23572">
    <property type="entry name" value="GH3_C"/>
    <property type="match status" value="1"/>
</dbReference>
<dbReference type="OrthoDB" id="614636at2"/>
<dbReference type="InterPro" id="IPR004993">
    <property type="entry name" value="GH3"/>
</dbReference>
<evidence type="ECO:0000313" key="4">
    <source>
        <dbReference type="Proteomes" id="UP000190080"/>
    </source>
</evidence>
<dbReference type="SUPFAM" id="SSF56801">
    <property type="entry name" value="Acetyl-CoA synthetase-like"/>
    <property type="match status" value="1"/>
</dbReference>
<dbReference type="Pfam" id="PF23571">
    <property type="entry name" value="GH3_M"/>
    <property type="match status" value="1"/>
</dbReference>
<keyword evidence="4" id="KW-1185">Reference proteome</keyword>
<dbReference type="Pfam" id="PF03321">
    <property type="entry name" value="GH3"/>
    <property type="match status" value="1"/>
</dbReference>
<evidence type="ECO:0000259" key="2">
    <source>
        <dbReference type="Pfam" id="PF23572"/>
    </source>
</evidence>
<dbReference type="InterPro" id="IPR055378">
    <property type="entry name" value="GH3_C"/>
</dbReference>
<feature type="domain" description="GH3 middle" evidence="1">
    <location>
        <begin position="345"/>
        <end position="415"/>
    </location>
</feature>
<dbReference type="STRING" id="1450648.CLORY_36770"/>
<dbReference type="PANTHER" id="PTHR31901:SF9">
    <property type="entry name" value="GH3 DOMAIN-CONTAINING PROTEIN"/>
    <property type="match status" value="1"/>
</dbReference>
<reference evidence="3 4" key="1">
    <citation type="submission" date="2017-03" db="EMBL/GenBank/DDBJ databases">
        <title>Genome sequence of Clostridium oryzae DSM 28571.</title>
        <authorList>
            <person name="Poehlein A."/>
            <person name="Daniel R."/>
        </authorList>
    </citation>
    <scope>NUCLEOTIDE SEQUENCE [LARGE SCALE GENOMIC DNA]</scope>
    <source>
        <strain evidence="3 4">DSM 28571</strain>
    </source>
</reference>
<dbReference type="EMBL" id="MZGV01000059">
    <property type="protein sequence ID" value="OPJ58314.1"/>
    <property type="molecule type" value="Genomic_DNA"/>
</dbReference>
<dbReference type="Gene3D" id="3.40.50.12780">
    <property type="entry name" value="N-terminal domain of ligase-like"/>
    <property type="match status" value="1"/>
</dbReference>
<protein>
    <submittedName>
        <fullName evidence="3">GH3 auxin-responsive promoter</fullName>
    </submittedName>
</protein>
<dbReference type="GO" id="GO:0005737">
    <property type="term" value="C:cytoplasm"/>
    <property type="evidence" value="ECO:0007669"/>
    <property type="project" value="TreeGrafter"/>
</dbReference>
<sequence>MSIISRMLYGSTIFGGAVVKRKLDRYTRNCRIINEKVLFKILRENSKSEIGLKHDFKSIKTVEEYKRRLPITEYKDYEDYIKRMAMGEKNILISEDVAYFGHTSGTTGKQKLIPVTKSNRRRNSKYMALLLNKFCYDNFKKDWNYGRGLMIADIVTTTYSKGGIPICSATSGGMKGIKPLLPYLYTSPIEVMEIEDRKTALYLHLLFGLKDNKLMYISGVFISSVLDLLRTLEERHKDLVEDIRKGRINSQINIGETKRQSLNKLLTPDAARADELEAEFVKGFKGIVRRVWPSLVYIATVTGANFSIYDEKVNYYTDSIPIYSAAYGATEAMVGINPYVDKIRYVITPDTAFYEFIPVEGSETGKVLRLDEVKLGGKYEIVVTSYIGLYRYKIGDVVRVVGFYNSCPEIEFLYRKKQILNMVAEKTTEDHITSAITKTIKQLNLNLVDYTSQPDISVTPGRYVFYFEFRDSLYEYDVRRFEKVLDEEIKTSNPAYGRARNGNKLARIKVVLLKPNTFNLIKDALLTGGISKNQVKIPRVITDNEKILNIINKNRIPKENYMENSI</sequence>
<dbReference type="RefSeq" id="WP_139376087.1">
    <property type="nucleotide sequence ID" value="NZ_MZGV01000059.1"/>
</dbReference>
<organism evidence="3 4">
    <name type="scientific">Clostridium oryzae</name>
    <dbReference type="NCBI Taxonomy" id="1450648"/>
    <lineage>
        <taxon>Bacteria</taxon>
        <taxon>Bacillati</taxon>
        <taxon>Bacillota</taxon>
        <taxon>Clostridia</taxon>
        <taxon>Eubacteriales</taxon>
        <taxon>Clostridiaceae</taxon>
        <taxon>Clostridium</taxon>
    </lineage>
</organism>
<proteinExistence type="predicted"/>
<name>A0A1V4IEN6_9CLOT</name>